<feature type="compositionally biased region" description="Low complexity" evidence="2">
    <location>
        <begin position="192"/>
        <end position="202"/>
    </location>
</feature>
<dbReference type="PANTHER" id="PTHR19879">
    <property type="entry name" value="TRANSCRIPTION INITIATION FACTOR TFIID"/>
    <property type="match status" value="1"/>
</dbReference>
<feature type="repeat" description="WD" evidence="1">
    <location>
        <begin position="713"/>
        <end position="734"/>
    </location>
</feature>
<dbReference type="SUPFAM" id="SSF50978">
    <property type="entry name" value="WD40 repeat-like"/>
    <property type="match status" value="1"/>
</dbReference>
<dbReference type="GO" id="GO:0006367">
    <property type="term" value="P:transcription initiation at RNA polymerase II promoter"/>
    <property type="evidence" value="ECO:0007669"/>
    <property type="project" value="TreeGrafter"/>
</dbReference>
<proteinExistence type="predicted"/>
<dbReference type="PANTHER" id="PTHR19879:SF1">
    <property type="entry name" value="CANNONBALL-RELATED"/>
    <property type="match status" value="1"/>
</dbReference>
<dbReference type="InterPro" id="IPR015943">
    <property type="entry name" value="WD40/YVTN_repeat-like_dom_sf"/>
</dbReference>
<dbReference type="InterPro" id="IPR001680">
    <property type="entry name" value="WD40_rpt"/>
</dbReference>
<dbReference type="SUPFAM" id="SSF75011">
    <property type="entry name" value="3-carboxy-cis,cis-mucoante lactonizing enzyme"/>
    <property type="match status" value="1"/>
</dbReference>
<keyword evidence="1" id="KW-0853">WD repeat</keyword>
<dbReference type="InterPro" id="IPR036322">
    <property type="entry name" value="WD40_repeat_dom_sf"/>
</dbReference>
<dbReference type="GO" id="GO:0005669">
    <property type="term" value="C:transcription factor TFIID complex"/>
    <property type="evidence" value="ECO:0007669"/>
    <property type="project" value="TreeGrafter"/>
</dbReference>
<organism evidence="3 4">
    <name type="scientific">Kipferlia bialata</name>
    <dbReference type="NCBI Taxonomy" id="797122"/>
    <lineage>
        <taxon>Eukaryota</taxon>
        <taxon>Metamonada</taxon>
        <taxon>Carpediemonas-like organisms</taxon>
        <taxon>Kipferlia</taxon>
    </lineage>
</organism>
<gene>
    <name evidence="3" type="ORF">KIPB_003952</name>
</gene>
<evidence type="ECO:0000313" key="3">
    <source>
        <dbReference type="EMBL" id="GIQ82758.1"/>
    </source>
</evidence>
<dbReference type="Pfam" id="PF00400">
    <property type="entry name" value="WD40"/>
    <property type="match status" value="2"/>
</dbReference>
<dbReference type="Gene3D" id="2.130.10.10">
    <property type="entry name" value="YVTN repeat-like/Quinoprotein amine dehydrogenase"/>
    <property type="match status" value="1"/>
</dbReference>
<dbReference type="EMBL" id="BDIP01000803">
    <property type="protein sequence ID" value="GIQ82758.1"/>
    <property type="molecule type" value="Genomic_DNA"/>
</dbReference>
<dbReference type="OrthoDB" id="24966at2759"/>
<dbReference type="PROSITE" id="PS50082">
    <property type="entry name" value="WD_REPEATS_2"/>
    <property type="match status" value="1"/>
</dbReference>
<evidence type="ECO:0000256" key="2">
    <source>
        <dbReference type="SAM" id="MobiDB-lite"/>
    </source>
</evidence>
<reference evidence="3 4" key="1">
    <citation type="journal article" date="2018" name="PLoS ONE">
        <title>The draft genome of Kipferlia bialata reveals reductive genome evolution in fornicate parasites.</title>
        <authorList>
            <person name="Tanifuji G."/>
            <person name="Takabayashi S."/>
            <person name="Kume K."/>
            <person name="Takagi M."/>
            <person name="Nakayama T."/>
            <person name="Kamikawa R."/>
            <person name="Inagaki Y."/>
            <person name="Hashimoto T."/>
        </authorList>
    </citation>
    <scope>NUCLEOTIDE SEQUENCE [LARGE SCALE GENOMIC DNA]</scope>
    <source>
        <strain evidence="3">NY0173</strain>
    </source>
</reference>
<name>A0A9K3CT39_9EUKA</name>
<dbReference type="AlphaFoldDB" id="A0A9K3CT39"/>
<comment type="caution">
    <text evidence="3">The sequence shown here is derived from an EMBL/GenBank/DDBJ whole genome shotgun (WGS) entry which is preliminary data.</text>
</comment>
<evidence type="ECO:0000256" key="1">
    <source>
        <dbReference type="PROSITE-ProRule" id="PRU00221"/>
    </source>
</evidence>
<sequence>MIPVLPPTLQFRTHHLAYLANDSVPSVASANDQIPFHCDTLGSGVLCYAPVLSTVTDTSDDPSLDPPVKTCATLSAEGGIVTGTNCGVYYSEPSDCGVRGEAHTLDDRHVTAIACARTGTVAVGDIAGWIHVLSLPHLDVQNSLHLFPGIPIGSISISHDGNYIGAVCGDTRGTGQASAALVHTQSISSGPITFGTTGTTPSVQEEDGEGERERETCGVIWRGRAHAVSLSFSPSAPVMALGYRPTYDAPFAVQCMLLTGGMQPRILRSFDEKLRGRVHMCDRARLCIVGAGRVEVIHIPTGVTEREYPCDTSGISVVSETGLLVTGTNNGRTLSFHSLDTGTSLRTITPGKNRLVSVSFSGGCKGMCAVTEGGTPLMFKVFSQPEVALPSQDMLPVSTSALPQPPIDTRRATKGVTSDGPVTCAVYQRGVSDGVSVAKKRKSKGKHYQTTYKDMLDMATVSRSSTDTLLVTGHDSGMCHVWKRDDRDTPVSDNECGYRHLRPTQMSMNGTVSWVTNTVEGGVVVCDGRRVRMFTGSGHALATFAPKQRLTCVATDTSSNRMSYLDGLVTLHTVTLDGFRPVGTPIVTHYHRGFSWLCYCAGSPVDADATGVSTLYGYGQNTGLCAVLPESTEPVFKVRDIPAHYNPLGMTPSVNGALITYTEHSAESVVVIAPALQHNMSRSVQLVGHGDKVTCYTSTEFDVSDQTKTQFAVTGSEDGTVRVWSVQSGRCLYCTDRLPQGVRGVSIARTGDIAATLTDGHVHIVHIDGGLEALLEPESARHYAPVIAQTFNADGSLVASLSVDGTVCVFDWKQGTVLNTATLQSKDMGTLLFGFLTEQPRVVLAATSKAHQIGTVSDADRRDYLWDAALVSEDVACSLTSIHLRYEDGNIEMQEPSTSQGAGPVDVPEWQPLVLQGMGIVYEAD</sequence>
<feature type="region of interest" description="Disordered" evidence="2">
    <location>
        <begin position="399"/>
        <end position="418"/>
    </location>
</feature>
<feature type="region of interest" description="Disordered" evidence="2">
    <location>
        <begin position="192"/>
        <end position="212"/>
    </location>
</feature>
<protein>
    <submittedName>
        <fullName evidence="3">Uncharacterized protein</fullName>
    </submittedName>
</protein>
<dbReference type="SMART" id="SM00320">
    <property type="entry name" value="WD40"/>
    <property type="match status" value="5"/>
</dbReference>
<accession>A0A9K3CT39</accession>
<dbReference type="Proteomes" id="UP000265618">
    <property type="component" value="Unassembled WGS sequence"/>
</dbReference>
<dbReference type="GO" id="GO:0016251">
    <property type="term" value="F:RNA polymerase II general transcription initiation factor activity"/>
    <property type="evidence" value="ECO:0007669"/>
    <property type="project" value="TreeGrafter"/>
</dbReference>
<keyword evidence="4" id="KW-1185">Reference proteome</keyword>
<evidence type="ECO:0000313" key="4">
    <source>
        <dbReference type="Proteomes" id="UP000265618"/>
    </source>
</evidence>